<feature type="region of interest" description="Disordered" evidence="1">
    <location>
        <begin position="363"/>
        <end position="410"/>
    </location>
</feature>
<feature type="compositionally biased region" description="Basic residues" evidence="1">
    <location>
        <begin position="1050"/>
        <end position="1062"/>
    </location>
</feature>
<dbReference type="Pfam" id="PF01424">
    <property type="entry name" value="R3H"/>
    <property type="match status" value="1"/>
</dbReference>
<feature type="region of interest" description="Disordered" evidence="1">
    <location>
        <begin position="1143"/>
        <end position="1163"/>
    </location>
</feature>
<feature type="compositionally biased region" description="Basic and acidic residues" evidence="1">
    <location>
        <begin position="699"/>
        <end position="717"/>
    </location>
</feature>
<feature type="compositionally biased region" description="Basic residues" evidence="1">
    <location>
        <begin position="585"/>
        <end position="601"/>
    </location>
</feature>
<dbReference type="InterPro" id="IPR036867">
    <property type="entry name" value="R3H_dom_sf"/>
</dbReference>
<evidence type="ECO:0000259" key="2">
    <source>
        <dbReference type="PROSITE" id="PS50174"/>
    </source>
</evidence>
<dbReference type="PROSITE" id="PS51061">
    <property type="entry name" value="R3H"/>
    <property type="match status" value="1"/>
</dbReference>
<feature type="region of interest" description="Disordered" evidence="1">
    <location>
        <begin position="422"/>
        <end position="445"/>
    </location>
</feature>
<feature type="region of interest" description="Disordered" evidence="1">
    <location>
        <begin position="690"/>
        <end position="834"/>
    </location>
</feature>
<evidence type="ECO:0000313" key="4">
    <source>
        <dbReference type="EMBL" id="KIK94890.1"/>
    </source>
</evidence>
<dbReference type="HOGENOM" id="CLU_011306_0_0_1"/>
<name>A0A0D0E8E8_9AGAM</name>
<dbReference type="InterPro" id="IPR051189">
    <property type="entry name" value="Splicing_assoc_domain"/>
</dbReference>
<dbReference type="Proteomes" id="UP000054538">
    <property type="component" value="Unassembled WGS sequence"/>
</dbReference>
<dbReference type="OrthoDB" id="21470at2759"/>
<protein>
    <recommendedName>
        <fullName evidence="6">Protein SQS1</fullName>
    </recommendedName>
</protein>
<feature type="compositionally biased region" description="Basic residues" evidence="1">
    <location>
        <begin position="23"/>
        <end position="33"/>
    </location>
</feature>
<dbReference type="EMBL" id="KN825078">
    <property type="protein sequence ID" value="KIK94890.1"/>
    <property type="molecule type" value="Genomic_DNA"/>
</dbReference>
<feature type="compositionally biased region" description="Polar residues" evidence="1">
    <location>
        <begin position="363"/>
        <end position="372"/>
    </location>
</feature>
<dbReference type="InParanoid" id="A0A0D0E8E8"/>
<feature type="compositionally biased region" description="Basic and acidic residues" evidence="1">
    <location>
        <begin position="1063"/>
        <end position="1097"/>
    </location>
</feature>
<dbReference type="Gene3D" id="3.30.1370.50">
    <property type="entry name" value="R3H-like domain"/>
    <property type="match status" value="1"/>
</dbReference>
<dbReference type="PROSITE" id="PS50174">
    <property type="entry name" value="G_PATCH"/>
    <property type="match status" value="1"/>
</dbReference>
<dbReference type="SUPFAM" id="SSF82708">
    <property type="entry name" value="R3H domain"/>
    <property type="match status" value="1"/>
</dbReference>
<feature type="compositionally biased region" description="Low complexity" evidence="1">
    <location>
        <begin position="1"/>
        <end position="12"/>
    </location>
</feature>
<accession>A0A0D0E8E8</accession>
<feature type="compositionally biased region" description="Basic and acidic residues" evidence="1">
    <location>
        <begin position="116"/>
        <end position="127"/>
    </location>
</feature>
<evidence type="ECO:0000256" key="1">
    <source>
        <dbReference type="SAM" id="MobiDB-lite"/>
    </source>
</evidence>
<dbReference type="PANTHER" id="PTHR14195">
    <property type="entry name" value="G PATCH DOMAIN CONTAINING PROTEIN 2"/>
    <property type="match status" value="1"/>
</dbReference>
<evidence type="ECO:0000259" key="3">
    <source>
        <dbReference type="PROSITE" id="PS51061"/>
    </source>
</evidence>
<sequence>MPRGQNNNNNHGRGNGSGEGRGRGYRGRGRSNGRGRGGSGHPDRNNYLHSSAELDPVIQQWEAEPLDAGGSVNRGNGPWRGWMPRSGAGTPLRGASSPRRGTSTPRGAGRGRGRGRGGDHSFDDSRRPWHAGLGAQKETGYSVTRRAHAPLSDLLSRPLLRPVKFVRATLTTPFLFEKEEELLNAVSEEVGTTEDSHVPTADNVARVFSGAHRPFPLDSEPEGKASNRLEEIDFADLGRFRAEVDAVAGVTHEGPQEEIQEIDFTDLAMIRAEVDAAVPAAKPQAPSQDLTVEEVFTGVYNIKDTIHLSSSRDVDVEQKSPSASLPTGVAEYIQVLQQGIEVLDASTNLASAEARDVLVMAKETSSSSTASMDTPMAPPQEDLSISPPHLHATSSTPAASLPEPDTPLQKALSPSLAHLHATSNVPAASSPEPDAPPTDDVSPLFVIDTKPTRPFAKRPASEVILVDRTGRGETLGEEDELIVYVAPHPRSGGRVSPTPELPRVKLPTSSVLTGKSSISTSGIRSSVRQDDDANEGISNDVAASRDQTRPEPPSIPSISLNFSSPAPSKQPRTRPVFTPSERSKAVLKARTKEKRIQRNKGRSAFASFGVMLSEARLREEDERDRRHPRWETRRRDDSDVDWGTGTDEEEGEERRDGIEVDDEMDEVSDGLGGMDVDPDLKLEVNAMKGFVQSMSSEGSRFRTIDDIEDEARMRQEDEGGASGPAGSSDSGSDDSDEEGEEDGDGEEEMVFNVEEEILIAESGDEVNHPTDDEDGEDTSEDSSDDDGKRSPGSAFQARLRKVRGRYQGKLSEAAQEISDDDDSHDKRFAPRTQGAENRVLLAQLEDILEEHSQILTARDREQMERLVHELTDTLEFSTPAKRKKGKGKEGYFAAELQDQWEKDRAKKAEYKRKRAEARLLAALDPSSPKKGGRKARKAMRAAFELDPEAASSMAIVDMTSVEAQMRQFMEDIGGEQTLALPPMGAASRKVVHEFAHAFNLKSESKGDGVERYTTLTKTTKTGTEINENKVKALRERLRKMLDHACNRKEGKGRKGKGKVKVKVKGEVKEREREKEKGKEKEKEKRQIPRHRDGDEVGKAAPKIGQGNIGFKMLASMGWSEGDRIGGTTSAGIEVPLTVIIKNSKLGLGATQSTDPHNPKYQRR</sequence>
<feature type="region of interest" description="Disordered" evidence="1">
    <location>
        <begin position="1045"/>
        <end position="1103"/>
    </location>
</feature>
<dbReference type="AlphaFoldDB" id="A0A0D0E8E8"/>
<feature type="domain" description="R3H" evidence="3">
    <location>
        <begin position="955"/>
        <end position="1019"/>
    </location>
</feature>
<gene>
    <name evidence="4" type="ORF">PAXRUDRAFT_420075</name>
</gene>
<feature type="compositionally biased region" description="Polar residues" evidence="1">
    <location>
        <begin position="556"/>
        <end position="567"/>
    </location>
</feature>
<feature type="compositionally biased region" description="Acidic residues" evidence="1">
    <location>
        <begin position="659"/>
        <end position="668"/>
    </location>
</feature>
<feature type="region of interest" description="Disordered" evidence="1">
    <location>
        <begin position="1"/>
        <end position="140"/>
    </location>
</feature>
<proteinExistence type="predicted"/>
<organism evidence="4 5">
    <name type="scientific">Paxillus rubicundulus Ve08.2h10</name>
    <dbReference type="NCBI Taxonomy" id="930991"/>
    <lineage>
        <taxon>Eukaryota</taxon>
        <taxon>Fungi</taxon>
        <taxon>Dikarya</taxon>
        <taxon>Basidiomycota</taxon>
        <taxon>Agaricomycotina</taxon>
        <taxon>Agaricomycetes</taxon>
        <taxon>Agaricomycetidae</taxon>
        <taxon>Boletales</taxon>
        <taxon>Paxilineae</taxon>
        <taxon>Paxillaceae</taxon>
        <taxon>Paxillus</taxon>
    </lineage>
</organism>
<feature type="compositionally biased region" description="Acidic residues" evidence="1">
    <location>
        <begin position="771"/>
        <end position="784"/>
    </location>
</feature>
<feature type="domain" description="G-patch" evidence="2">
    <location>
        <begin position="1105"/>
        <end position="1152"/>
    </location>
</feature>
<reference evidence="4 5" key="1">
    <citation type="submission" date="2014-04" db="EMBL/GenBank/DDBJ databases">
        <authorList>
            <consortium name="DOE Joint Genome Institute"/>
            <person name="Kuo A."/>
            <person name="Kohler A."/>
            <person name="Jargeat P."/>
            <person name="Nagy L.G."/>
            <person name="Floudas D."/>
            <person name="Copeland A."/>
            <person name="Barry K.W."/>
            <person name="Cichocki N."/>
            <person name="Veneault-Fourrey C."/>
            <person name="LaButti K."/>
            <person name="Lindquist E.A."/>
            <person name="Lipzen A."/>
            <person name="Lundell T."/>
            <person name="Morin E."/>
            <person name="Murat C."/>
            <person name="Sun H."/>
            <person name="Tunlid A."/>
            <person name="Henrissat B."/>
            <person name="Grigoriev I.V."/>
            <person name="Hibbett D.S."/>
            <person name="Martin F."/>
            <person name="Nordberg H.P."/>
            <person name="Cantor M.N."/>
            <person name="Hua S.X."/>
        </authorList>
    </citation>
    <scope>NUCLEOTIDE SEQUENCE [LARGE SCALE GENOMIC DNA]</scope>
    <source>
        <strain evidence="4 5">Ve08.2h10</strain>
    </source>
</reference>
<dbReference type="InterPro" id="IPR001374">
    <property type="entry name" value="R3H_dom"/>
</dbReference>
<dbReference type="STRING" id="930991.A0A0D0E8E8"/>
<dbReference type="CDD" id="cd02325">
    <property type="entry name" value="R3H"/>
    <property type="match status" value="1"/>
</dbReference>
<dbReference type="SMART" id="SM00443">
    <property type="entry name" value="G_patch"/>
    <property type="match status" value="1"/>
</dbReference>
<dbReference type="Pfam" id="PF01585">
    <property type="entry name" value="G-patch"/>
    <property type="match status" value="1"/>
</dbReference>
<feature type="region of interest" description="Disordered" evidence="1">
    <location>
        <begin position="488"/>
        <end position="678"/>
    </location>
</feature>
<dbReference type="SMART" id="SM00393">
    <property type="entry name" value="R3H"/>
    <property type="match status" value="1"/>
</dbReference>
<evidence type="ECO:0000313" key="5">
    <source>
        <dbReference type="Proteomes" id="UP000054538"/>
    </source>
</evidence>
<dbReference type="InterPro" id="IPR000467">
    <property type="entry name" value="G_patch_dom"/>
</dbReference>
<feature type="compositionally biased region" description="Acidic residues" evidence="1">
    <location>
        <begin position="731"/>
        <end position="764"/>
    </location>
</feature>
<feature type="compositionally biased region" description="Basic and acidic residues" evidence="1">
    <location>
        <begin position="615"/>
        <end position="637"/>
    </location>
</feature>
<feature type="compositionally biased region" description="Low complexity" evidence="1">
    <location>
        <begin position="513"/>
        <end position="526"/>
    </location>
</feature>
<dbReference type="GO" id="GO:0003676">
    <property type="term" value="F:nucleic acid binding"/>
    <property type="evidence" value="ECO:0007669"/>
    <property type="project" value="UniProtKB-UniRule"/>
</dbReference>
<keyword evidence="5" id="KW-1185">Reference proteome</keyword>
<reference evidence="5" key="2">
    <citation type="submission" date="2015-01" db="EMBL/GenBank/DDBJ databases">
        <title>Evolutionary Origins and Diversification of the Mycorrhizal Mutualists.</title>
        <authorList>
            <consortium name="DOE Joint Genome Institute"/>
            <consortium name="Mycorrhizal Genomics Consortium"/>
            <person name="Kohler A."/>
            <person name="Kuo A."/>
            <person name="Nagy L.G."/>
            <person name="Floudas D."/>
            <person name="Copeland A."/>
            <person name="Barry K.W."/>
            <person name="Cichocki N."/>
            <person name="Veneault-Fourrey C."/>
            <person name="LaButti K."/>
            <person name="Lindquist E.A."/>
            <person name="Lipzen A."/>
            <person name="Lundell T."/>
            <person name="Morin E."/>
            <person name="Murat C."/>
            <person name="Riley R."/>
            <person name="Ohm R."/>
            <person name="Sun H."/>
            <person name="Tunlid A."/>
            <person name="Henrissat B."/>
            <person name="Grigoriev I.V."/>
            <person name="Hibbett D.S."/>
            <person name="Martin F."/>
        </authorList>
    </citation>
    <scope>NUCLEOTIDE SEQUENCE [LARGE SCALE GENOMIC DNA]</scope>
    <source>
        <strain evidence="5">Ve08.2h10</strain>
    </source>
</reference>
<evidence type="ECO:0008006" key="6">
    <source>
        <dbReference type="Google" id="ProtNLM"/>
    </source>
</evidence>